<dbReference type="InterPro" id="IPR019438">
    <property type="entry name" value="Q_salvage"/>
</dbReference>
<organism evidence="7 8">
    <name type="scientific">Strigomonas culicis</name>
    <dbReference type="NCBI Taxonomy" id="28005"/>
    <lineage>
        <taxon>Eukaryota</taxon>
        <taxon>Discoba</taxon>
        <taxon>Euglenozoa</taxon>
        <taxon>Kinetoplastea</taxon>
        <taxon>Metakinetoplastina</taxon>
        <taxon>Trypanosomatida</taxon>
        <taxon>Trypanosomatidae</taxon>
        <taxon>Strigomonadinae</taxon>
        <taxon>Strigomonas</taxon>
    </lineage>
</organism>
<dbReference type="AlphaFoldDB" id="S9UUM9"/>
<reference evidence="7 8" key="1">
    <citation type="journal article" date="2013" name="PLoS ONE">
        <title>Predicting the Proteins of Angomonas deanei, Strigomonas culicis and Their Respective Endosymbionts Reveals New Aspects of the Trypanosomatidae Family.</title>
        <authorList>
            <person name="Motta M.C."/>
            <person name="Martins A.C."/>
            <person name="de Souza S.S."/>
            <person name="Catta-Preta C.M."/>
            <person name="Silva R."/>
            <person name="Klein C.C."/>
            <person name="de Almeida L.G."/>
            <person name="de Lima Cunha O."/>
            <person name="Ciapina L.P."/>
            <person name="Brocchi M."/>
            <person name="Colabardini A.C."/>
            <person name="de Araujo Lima B."/>
            <person name="Machado C.R."/>
            <person name="de Almeida Soares C.M."/>
            <person name="Probst C.M."/>
            <person name="de Menezes C.B."/>
            <person name="Thompson C.E."/>
            <person name="Bartholomeu D.C."/>
            <person name="Gradia D.F."/>
            <person name="Pavoni D.P."/>
            <person name="Grisard E.C."/>
            <person name="Fantinatti-Garboggini F."/>
            <person name="Marchini F.K."/>
            <person name="Rodrigues-Luiz G.F."/>
            <person name="Wagner G."/>
            <person name="Goldman G.H."/>
            <person name="Fietto J.L."/>
            <person name="Elias M.C."/>
            <person name="Goldman M.H."/>
            <person name="Sagot M.F."/>
            <person name="Pereira M."/>
            <person name="Stoco P.H."/>
            <person name="de Mendonca-Neto R.P."/>
            <person name="Teixeira S.M."/>
            <person name="Maciel T.E."/>
            <person name="de Oliveira Mendes T.A."/>
            <person name="Urmenyi T.P."/>
            <person name="de Souza W."/>
            <person name="Schenkman S."/>
            <person name="de Vasconcelos A.T."/>
        </authorList>
    </citation>
    <scope>NUCLEOTIDE SEQUENCE [LARGE SCALE GENOMIC DNA]</scope>
</reference>
<dbReference type="PANTHER" id="PTHR21314">
    <property type="entry name" value="QUEUOSINE 5'-PHOSPHATE N-GLYCOSYLASE_HYDROLASE-RELATED"/>
    <property type="match status" value="1"/>
</dbReference>
<evidence type="ECO:0000313" key="8">
    <source>
        <dbReference type="Proteomes" id="UP000015354"/>
    </source>
</evidence>
<comment type="caution">
    <text evidence="7">The sequence shown here is derived from an EMBL/GenBank/DDBJ whole genome shotgun (WGS) entry which is preliminary data.</text>
</comment>
<evidence type="ECO:0000256" key="6">
    <source>
        <dbReference type="RuleBase" id="RU365002"/>
    </source>
</evidence>
<comment type="function">
    <text evidence="6">Catalyzes the hydrolysis of queuosine 5'-phosphate, releasing the nucleobase queuine (q). Is required for salvage of queuine from exogenous queuosine (Q) that is imported and then converted to queuosine 5'-phosphate intracellularly.</text>
</comment>
<dbReference type="OrthoDB" id="416777at2759"/>
<dbReference type="GO" id="GO:0006400">
    <property type="term" value="P:tRNA modification"/>
    <property type="evidence" value="ECO:0007669"/>
    <property type="project" value="TreeGrafter"/>
</dbReference>
<proteinExistence type="inferred from homology"/>
<dbReference type="Pfam" id="PF10343">
    <property type="entry name" value="Q_salvage"/>
    <property type="match status" value="1"/>
</dbReference>
<keyword evidence="1 6" id="KW-0378">Hydrolase</keyword>
<evidence type="ECO:0000256" key="5">
    <source>
        <dbReference type="ARBA" id="ARBA00048204"/>
    </source>
</evidence>
<gene>
    <name evidence="7" type="ORF">STCU_01480</name>
</gene>
<evidence type="ECO:0000256" key="1">
    <source>
        <dbReference type="ARBA" id="ARBA00022801"/>
    </source>
</evidence>
<evidence type="ECO:0000256" key="2">
    <source>
        <dbReference type="ARBA" id="ARBA00035119"/>
    </source>
</evidence>
<dbReference type="Proteomes" id="UP000015354">
    <property type="component" value="Unassembled WGS sequence"/>
</dbReference>
<sequence length="332" mass="36370">MMLLLKRAVEEHQIHWYDPDYLAQFLSPTPDTPATRLCFTGVEERFHLAPAYPSVEAVRRALTPCFLGCEVDAQTPLWMPATEARIQLLLSLTATLRATGTTFHHLLGACEGRLFAPPDRTPSQRPLIPSLLELHYRYRDVAALAPAAAGRDADGRGAPVAPVPMLKLSQLTALCLQEALPVLWAQPHAAPTPLPSPWLERRRAASGTQGGGPSPLFEDGDRLSICCDYQIPKLLRAAGVLQYDEALSRLVDTRRLLAPGSTEEVSIRVATLVAAELLAAKIAATHNALLSRDGSTDLITTDRAYGLLDHILWMTGRSLKGCEHHLCHTIMY</sequence>
<dbReference type="EC" id="3.2.2.-" evidence="6"/>
<evidence type="ECO:0000313" key="7">
    <source>
        <dbReference type="EMBL" id="EPY34622.1"/>
    </source>
</evidence>
<evidence type="ECO:0000256" key="4">
    <source>
        <dbReference type="ARBA" id="ARBA00035393"/>
    </source>
</evidence>
<keyword evidence="8" id="KW-1185">Reference proteome</keyword>
<name>S9UUM9_9TRYP</name>
<accession>S9UUM9</accession>
<evidence type="ECO:0000256" key="3">
    <source>
        <dbReference type="ARBA" id="ARBA00035306"/>
    </source>
</evidence>
<comment type="similarity">
    <text evidence="2 6">Belongs to the QNG1 protein family.</text>
</comment>
<comment type="catalytic activity">
    <reaction evidence="5 6">
        <text>queuosine 5'-phosphate + H2O = queuine + D-ribose 5-phosphate</text>
        <dbReference type="Rhea" id="RHEA:75387"/>
        <dbReference type="ChEBI" id="CHEBI:15377"/>
        <dbReference type="ChEBI" id="CHEBI:17433"/>
        <dbReference type="ChEBI" id="CHEBI:78346"/>
        <dbReference type="ChEBI" id="CHEBI:194371"/>
    </reaction>
    <physiologicalReaction direction="left-to-right" evidence="5 6">
        <dbReference type="Rhea" id="RHEA:75388"/>
    </physiologicalReaction>
</comment>
<dbReference type="PANTHER" id="PTHR21314:SF0">
    <property type="entry name" value="QUEUOSINE 5'-PHOSPHATE N-GLYCOSYLASE_HYDROLASE"/>
    <property type="match status" value="1"/>
</dbReference>
<protein>
    <recommendedName>
        <fullName evidence="3 6">Queuosine 5'-phosphate N-glycosylase/hydrolase</fullName>
        <ecNumber evidence="6">3.2.2.-</ecNumber>
    </recommendedName>
    <alternativeName>
        <fullName evidence="4 6">Queuosine-nucleotide N-glycosylase/hydrolase</fullName>
    </alternativeName>
</protein>
<dbReference type="GO" id="GO:0016787">
    <property type="term" value="F:hydrolase activity"/>
    <property type="evidence" value="ECO:0007669"/>
    <property type="project" value="UniProtKB-KW"/>
</dbReference>
<dbReference type="EMBL" id="ATMH01001480">
    <property type="protein sequence ID" value="EPY34622.1"/>
    <property type="molecule type" value="Genomic_DNA"/>
</dbReference>